<accession>A0A944DGT7</accession>
<comment type="caution">
    <text evidence="6">The sequence shown here is derived from an EMBL/GenBank/DDBJ whole genome shotgun (WGS) entry which is preliminary data.</text>
</comment>
<sequence>MSHSLLRDLPLLELLALEACLRLGSLARAADELSVTPSAISHRIRQLERTLGIALLERRGRGVVPSAAAAACQEALSARVAAFRAATQSLRDTAQHQLHIDVTPVLGVAWLTGRLAALRRLLDLPRLRVEMSTNRLPGAPIDPRTDIIIELVADATAAGMRPLFAARLGAYAAAGSALAAPVSAEALQGQALLRQTSADWADWCEAAFGHCPPLHYAVTLDDPLSALEACLAGTGPALLNTLAAAPYVASGQLRALHPADIDAGVYGIALTERGQLKPLARRAVEALVALAAEGR</sequence>
<reference evidence="7" key="1">
    <citation type="journal article" date="2022" name="ISME J.">
        <title>Genetic and phylogenetic analysis of dissimilatory iodate-reducing bacteria identifies potential niches across the world's oceans.</title>
        <authorList>
            <person name="Reyes-Umana V."/>
            <person name="Henning Z."/>
            <person name="Lee K."/>
            <person name="Barnum T.P."/>
            <person name="Coates J.D."/>
        </authorList>
    </citation>
    <scope>NUCLEOTIDE SEQUENCE [LARGE SCALE GENOMIC DNA]</scope>
    <source>
        <strain evidence="7">IR12</strain>
    </source>
</reference>
<dbReference type="SUPFAM" id="SSF53850">
    <property type="entry name" value="Periplasmic binding protein-like II"/>
    <property type="match status" value="1"/>
</dbReference>
<evidence type="ECO:0000256" key="4">
    <source>
        <dbReference type="ARBA" id="ARBA00023163"/>
    </source>
</evidence>
<dbReference type="GO" id="GO:0003700">
    <property type="term" value="F:DNA-binding transcription factor activity"/>
    <property type="evidence" value="ECO:0007669"/>
    <property type="project" value="InterPro"/>
</dbReference>
<proteinExistence type="inferred from homology"/>
<protein>
    <submittedName>
        <fullName evidence="6">LysR family transcriptional regulator</fullName>
    </submittedName>
</protein>
<feature type="domain" description="HTH lysR-type" evidence="5">
    <location>
        <begin position="9"/>
        <end position="66"/>
    </location>
</feature>
<evidence type="ECO:0000259" key="5">
    <source>
        <dbReference type="PROSITE" id="PS50931"/>
    </source>
</evidence>
<dbReference type="EMBL" id="JAEKFT010000049">
    <property type="protein sequence ID" value="MBT0964048.1"/>
    <property type="molecule type" value="Genomic_DNA"/>
</dbReference>
<keyword evidence="3" id="KW-0238">DNA-binding</keyword>
<dbReference type="InterPro" id="IPR000847">
    <property type="entry name" value="LysR_HTH_N"/>
</dbReference>
<keyword evidence="7" id="KW-1185">Reference proteome</keyword>
<evidence type="ECO:0000256" key="1">
    <source>
        <dbReference type="ARBA" id="ARBA00009437"/>
    </source>
</evidence>
<dbReference type="RefSeq" id="WP_214363972.1">
    <property type="nucleotide sequence ID" value="NZ_JAEKFT010000049.1"/>
</dbReference>
<organism evidence="6 7">
    <name type="scientific">Denitromonas iodatirespirans</name>
    <dbReference type="NCBI Taxonomy" id="2795389"/>
    <lineage>
        <taxon>Bacteria</taxon>
        <taxon>Pseudomonadati</taxon>
        <taxon>Pseudomonadota</taxon>
        <taxon>Betaproteobacteria</taxon>
        <taxon>Rhodocyclales</taxon>
        <taxon>Zoogloeaceae</taxon>
        <taxon>Denitromonas</taxon>
    </lineage>
</organism>
<keyword evidence="4" id="KW-0804">Transcription</keyword>
<keyword evidence="2" id="KW-0805">Transcription regulation</keyword>
<dbReference type="PROSITE" id="PS50931">
    <property type="entry name" value="HTH_LYSR"/>
    <property type="match status" value="1"/>
</dbReference>
<evidence type="ECO:0000256" key="2">
    <source>
        <dbReference type="ARBA" id="ARBA00023015"/>
    </source>
</evidence>
<dbReference type="GO" id="GO:0043565">
    <property type="term" value="F:sequence-specific DNA binding"/>
    <property type="evidence" value="ECO:0007669"/>
    <property type="project" value="TreeGrafter"/>
</dbReference>
<comment type="similarity">
    <text evidence="1">Belongs to the LysR transcriptional regulatory family.</text>
</comment>
<dbReference type="InterPro" id="IPR005119">
    <property type="entry name" value="LysR_subst-bd"/>
</dbReference>
<dbReference type="Pfam" id="PF03466">
    <property type="entry name" value="LysR_substrate"/>
    <property type="match status" value="1"/>
</dbReference>
<dbReference type="Gene3D" id="1.10.10.10">
    <property type="entry name" value="Winged helix-like DNA-binding domain superfamily/Winged helix DNA-binding domain"/>
    <property type="match status" value="1"/>
</dbReference>
<dbReference type="AlphaFoldDB" id="A0A944DGT7"/>
<evidence type="ECO:0000313" key="7">
    <source>
        <dbReference type="Proteomes" id="UP000694660"/>
    </source>
</evidence>
<evidence type="ECO:0000313" key="6">
    <source>
        <dbReference type="EMBL" id="MBT0964048.1"/>
    </source>
</evidence>
<gene>
    <name evidence="6" type="ORF">I8J34_22960</name>
</gene>
<dbReference type="PRINTS" id="PR00039">
    <property type="entry name" value="HTHLYSR"/>
</dbReference>
<dbReference type="PANTHER" id="PTHR30537">
    <property type="entry name" value="HTH-TYPE TRANSCRIPTIONAL REGULATOR"/>
    <property type="match status" value="1"/>
</dbReference>
<dbReference type="Proteomes" id="UP000694660">
    <property type="component" value="Unassembled WGS sequence"/>
</dbReference>
<dbReference type="InterPro" id="IPR036388">
    <property type="entry name" value="WH-like_DNA-bd_sf"/>
</dbReference>
<dbReference type="InterPro" id="IPR058163">
    <property type="entry name" value="LysR-type_TF_proteobact-type"/>
</dbReference>
<name>A0A944DGT7_DENI1</name>
<dbReference type="Pfam" id="PF00126">
    <property type="entry name" value="HTH_1"/>
    <property type="match status" value="1"/>
</dbReference>
<dbReference type="GO" id="GO:0006351">
    <property type="term" value="P:DNA-templated transcription"/>
    <property type="evidence" value="ECO:0007669"/>
    <property type="project" value="TreeGrafter"/>
</dbReference>
<dbReference type="PANTHER" id="PTHR30537:SF79">
    <property type="entry name" value="TRANSCRIPTIONAL REGULATOR-RELATED"/>
    <property type="match status" value="1"/>
</dbReference>
<dbReference type="Gene3D" id="3.40.190.10">
    <property type="entry name" value="Periplasmic binding protein-like II"/>
    <property type="match status" value="2"/>
</dbReference>
<dbReference type="SUPFAM" id="SSF46785">
    <property type="entry name" value="Winged helix' DNA-binding domain"/>
    <property type="match status" value="1"/>
</dbReference>
<evidence type="ECO:0000256" key="3">
    <source>
        <dbReference type="ARBA" id="ARBA00023125"/>
    </source>
</evidence>
<dbReference type="InterPro" id="IPR036390">
    <property type="entry name" value="WH_DNA-bd_sf"/>
</dbReference>